<feature type="domain" description="Histidine kinase" evidence="18">
    <location>
        <begin position="151"/>
        <end position="342"/>
    </location>
</feature>
<dbReference type="InterPro" id="IPR050482">
    <property type="entry name" value="Sensor_HK_TwoCompSys"/>
</dbReference>
<dbReference type="PANTHER" id="PTHR24421">
    <property type="entry name" value="NITRATE/NITRITE SENSOR PROTEIN NARX-RELATED"/>
    <property type="match status" value="1"/>
</dbReference>
<evidence type="ECO:0000256" key="8">
    <source>
        <dbReference type="ARBA" id="ARBA00022679"/>
    </source>
</evidence>
<evidence type="ECO:0000256" key="13">
    <source>
        <dbReference type="ARBA" id="ARBA00023014"/>
    </source>
</evidence>
<proteinExistence type="predicted"/>
<evidence type="ECO:0000313" key="20">
    <source>
        <dbReference type="Proteomes" id="UP001589896"/>
    </source>
</evidence>
<dbReference type="SMART" id="SM00387">
    <property type="entry name" value="HATPase_c"/>
    <property type="match status" value="1"/>
</dbReference>
<keyword evidence="9" id="KW-0479">Metal-binding</keyword>
<evidence type="ECO:0000256" key="16">
    <source>
        <dbReference type="SAM" id="Coils"/>
    </source>
</evidence>
<keyword evidence="10 19" id="KW-0418">Kinase</keyword>
<dbReference type="InterPro" id="IPR011712">
    <property type="entry name" value="Sig_transdc_His_kin_sub3_dim/P"/>
</dbReference>
<keyword evidence="7" id="KW-0963">Cytoplasm</keyword>
<evidence type="ECO:0000256" key="6">
    <source>
        <dbReference type="ARBA" id="ARBA00022485"/>
    </source>
</evidence>
<dbReference type="InterPro" id="IPR035965">
    <property type="entry name" value="PAS-like_dom_sf"/>
</dbReference>
<evidence type="ECO:0000256" key="3">
    <source>
        <dbReference type="ARBA" id="ARBA00004496"/>
    </source>
</evidence>
<dbReference type="GO" id="GO:0016301">
    <property type="term" value="F:kinase activity"/>
    <property type="evidence" value="ECO:0007669"/>
    <property type="project" value="UniProtKB-KW"/>
</dbReference>
<evidence type="ECO:0000256" key="14">
    <source>
        <dbReference type="ARBA" id="ARBA00024827"/>
    </source>
</evidence>
<dbReference type="RefSeq" id="WP_386665024.1">
    <property type="nucleotide sequence ID" value="NZ_JBHLTG010000001.1"/>
</dbReference>
<accession>A0ABV6RJ70</accession>
<evidence type="ECO:0000256" key="2">
    <source>
        <dbReference type="ARBA" id="ARBA00001966"/>
    </source>
</evidence>
<evidence type="ECO:0000256" key="10">
    <source>
        <dbReference type="ARBA" id="ARBA00022777"/>
    </source>
</evidence>
<dbReference type="SUPFAM" id="SSF55785">
    <property type="entry name" value="PYP-like sensor domain (PAS domain)"/>
    <property type="match status" value="1"/>
</dbReference>
<dbReference type="PROSITE" id="PS50109">
    <property type="entry name" value="HIS_KIN"/>
    <property type="match status" value="1"/>
</dbReference>
<keyword evidence="11" id="KW-0408">Iron</keyword>
<dbReference type="EMBL" id="JBHLTG010000001">
    <property type="protein sequence ID" value="MFC0677032.1"/>
    <property type="molecule type" value="Genomic_DNA"/>
</dbReference>
<dbReference type="Pfam" id="PF02518">
    <property type="entry name" value="HATPase_c"/>
    <property type="match status" value="1"/>
</dbReference>
<evidence type="ECO:0000313" key="19">
    <source>
        <dbReference type="EMBL" id="MFC0677032.1"/>
    </source>
</evidence>
<evidence type="ECO:0000256" key="9">
    <source>
        <dbReference type="ARBA" id="ARBA00022723"/>
    </source>
</evidence>
<dbReference type="InterPro" id="IPR005467">
    <property type="entry name" value="His_kinase_dom"/>
</dbReference>
<keyword evidence="20" id="KW-1185">Reference proteome</keyword>
<dbReference type="Gene3D" id="1.20.5.1930">
    <property type="match status" value="1"/>
</dbReference>
<evidence type="ECO:0000256" key="5">
    <source>
        <dbReference type="ARBA" id="ARBA00017322"/>
    </source>
</evidence>
<comment type="subcellular location">
    <subcellularLocation>
        <location evidence="3">Cytoplasm</location>
    </subcellularLocation>
</comment>
<keyword evidence="8" id="KW-0808">Transferase</keyword>
<keyword evidence="12" id="KW-0902">Two-component regulatory system</keyword>
<sequence length="347" mass="38208">MPDTPVPMPPAECERQLLALADALPVGVVVVQDGRVYAVNSVAARQFAAQPRALSGCLAQALFADPDAAAALLDEPPVQERQLSLRRADGELFRAELSARALEVGGRALRLLFVCDLSESDRIRDQLERQHDELQAMTRRVLSVQEDERRTLSHELHDDIGQQITAIKLGAMALQDDTDPVRRAEILAEIIEITDQTVAKVRNLSLLLRPPQLDALGLEAALRWQAGTMFRNGRPKLELDIEPLPARPPPAVELACFRIAQESLTNVLRHAQARHVTLRLARQDDSLTLEVSDDGRGFSGDDANGLGLVTMRERAQQVGGRLDVDSDPAHGTRVRAELPLQHPEPDR</sequence>
<dbReference type="Pfam" id="PF07730">
    <property type="entry name" value="HisKA_3"/>
    <property type="match status" value="1"/>
</dbReference>
<dbReference type="SUPFAM" id="SSF55874">
    <property type="entry name" value="ATPase domain of HSP90 chaperone/DNA topoisomerase II/histidine kinase"/>
    <property type="match status" value="1"/>
</dbReference>
<feature type="coiled-coil region" evidence="16">
    <location>
        <begin position="117"/>
        <end position="147"/>
    </location>
</feature>
<evidence type="ECO:0000256" key="4">
    <source>
        <dbReference type="ARBA" id="ARBA00012438"/>
    </source>
</evidence>
<dbReference type="PANTHER" id="PTHR24421:SF61">
    <property type="entry name" value="OXYGEN SENSOR HISTIDINE KINASE NREB"/>
    <property type="match status" value="1"/>
</dbReference>
<comment type="cofactor">
    <cofactor evidence="2">
        <name>[4Fe-4S] cluster</name>
        <dbReference type="ChEBI" id="CHEBI:49883"/>
    </cofactor>
</comment>
<name>A0ABV6RJ70_9GAMM</name>
<evidence type="ECO:0000256" key="11">
    <source>
        <dbReference type="ARBA" id="ARBA00023004"/>
    </source>
</evidence>
<keyword evidence="13" id="KW-0411">Iron-sulfur</keyword>
<protein>
    <recommendedName>
        <fullName evidence="5">Oxygen sensor histidine kinase NreB</fullName>
        <ecNumber evidence="4">2.7.13.3</ecNumber>
    </recommendedName>
    <alternativeName>
        <fullName evidence="15">Nitrogen regulation protein B</fullName>
    </alternativeName>
</protein>
<dbReference type="InterPro" id="IPR004358">
    <property type="entry name" value="Sig_transdc_His_kin-like_C"/>
</dbReference>
<evidence type="ECO:0000256" key="1">
    <source>
        <dbReference type="ARBA" id="ARBA00000085"/>
    </source>
</evidence>
<dbReference type="PRINTS" id="PR00344">
    <property type="entry name" value="BCTRLSENSOR"/>
</dbReference>
<organism evidence="19 20">
    <name type="scientific">Lysobacter korlensis</name>
    <dbReference type="NCBI Taxonomy" id="553636"/>
    <lineage>
        <taxon>Bacteria</taxon>
        <taxon>Pseudomonadati</taxon>
        <taxon>Pseudomonadota</taxon>
        <taxon>Gammaproteobacteria</taxon>
        <taxon>Lysobacterales</taxon>
        <taxon>Lysobacteraceae</taxon>
        <taxon>Lysobacter</taxon>
    </lineage>
</organism>
<dbReference type="Gene3D" id="3.30.565.10">
    <property type="entry name" value="Histidine kinase-like ATPase, C-terminal domain"/>
    <property type="match status" value="1"/>
</dbReference>
<dbReference type="Proteomes" id="UP001589896">
    <property type="component" value="Unassembled WGS sequence"/>
</dbReference>
<dbReference type="CDD" id="cd16917">
    <property type="entry name" value="HATPase_UhpB-NarQ-NarX-like"/>
    <property type="match status" value="1"/>
</dbReference>
<comment type="function">
    <text evidence="14">Member of the two-component regulatory system NreB/NreC involved in the control of dissimilatory nitrate/nitrite reduction in response to oxygen. NreB functions as a direct oxygen sensor histidine kinase which is autophosphorylated, in the absence of oxygen, probably at the conserved histidine residue, and transfers its phosphate group probably to a conserved aspartate residue of NreC. NreB/NreC activates the expression of the nitrate (narGHJI) and nitrite (nir) reductase operons, as well as the putative nitrate transporter gene narT.</text>
</comment>
<feature type="region of interest" description="Disordered" evidence="17">
    <location>
        <begin position="317"/>
        <end position="347"/>
    </location>
</feature>
<evidence type="ECO:0000256" key="17">
    <source>
        <dbReference type="SAM" id="MobiDB-lite"/>
    </source>
</evidence>
<evidence type="ECO:0000256" key="7">
    <source>
        <dbReference type="ARBA" id="ARBA00022490"/>
    </source>
</evidence>
<dbReference type="InterPro" id="IPR003594">
    <property type="entry name" value="HATPase_dom"/>
</dbReference>
<keyword evidence="16" id="KW-0175">Coiled coil</keyword>
<evidence type="ECO:0000256" key="12">
    <source>
        <dbReference type="ARBA" id="ARBA00023012"/>
    </source>
</evidence>
<evidence type="ECO:0000256" key="15">
    <source>
        <dbReference type="ARBA" id="ARBA00030800"/>
    </source>
</evidence>
<comment type="catalytic activity">
    <reaction evidence="1">
        <text>ATP + protein L-histidine = ADP + protein N-phospho-L-histidine.</text>
        <dbReference type="EC" id="2.7.13.3"/>
    </reaction>
</comment>
<dbReference type="EC" id="2.7.13.3" evidence="4"/>
<reference evidence="19 20" key="1">
    <citation type="submission" date="2024-09" db="EMBL/GenBank/DDBJ databases">
        <authorList>
            <person name="Sun Q."/>
            <person name="Mori K."/>
        </authorList>
    </citation>
    <scope>NUCLEOTIDE SEQUENCE [LARGE SCALE GENOMIC DNA]</scope>
    <source>
        <strain evidence="19 20">KCTC 23076</strain>
    </source>
</reference>
<keyword evidence="6" id="KW-0004">4Fe-4S</keyword>
<comment type="caution">
    <text evidence="19">The sequence shown here is derived from an EMBL/GenBank/DDBJ whole genome shotgun (WGS) entry which is preliminary data.</text>
</comment>
<evidence type="ECO:0000259" key="18">
    <source>
        <dbReference type="PROSITE" id="PS50109"/>
    </source>
</evidence>
<feature type="compositionally biased region" description="Basic and acidic residues" evidence="17">
    <location>
        <begin position="322"/>
        <end position="336"/>
    </location>
</feature>
<dbReference type="Gene3D" id="3.30.450.20">
    <property type="entry name" value="PAS domain"/>
    <property type="match status" value="1"/>
</dbReference>
<gene>
    <name evidence="19" type="ORF">ACFFGH_04080</name>
</gene>
<dbReference type="InterPro" id="IPR036890">
    <property type="entry name" value="HATPase_C_sf"/>
</dbReference>